<evidence type="ECO:0000313" key="3">
    <source>
        <dbReference type="Proteomes" id="UP001500909"/>
    </source>
</evidence>
<evidence type="ECO:0000259" key="1">
    <source>
        <dbReference type="PROSITE" id="PS50995"/>
    </source>
</evidence>
<dbReference type="InterPro" id="IPR036390">
    <property type="entry name" value="WH_DNA-bd_sf"/>
</dbReference>
<dbReference type="PROSITE" id="PS50995">
    <property type="entry name" value="HTH_MARR_2"/>
    <property type="match status" value="1"/>
</dbReference>
<dbReference type="RefSeq" id="WP_346095743.1">
    <property type="nucleotide sequence ID" value="NZ_BAAABY010000023.1"/>
</dbReference>
<dbReference type="PANTHER" id="PTHR33164:SF104">
    <property type="entry name" value="TRANSCRIPTIONAL REGULATORY PROTEIN"/>
    <property type="match status" value="1"/>
</dbReference>
<comment type="caution">
    <text evidence="2">The sequence shown here is derived from an EMBL/GenBank/DDBJ whole genome shotgun (WGS) entry which is preliminary data.</text>
</comment>
<name>A0ABN1A3R0_9ACTN</name>
<dbReference type="InterPro" id="IPR039422">
    <property type="entry name" value="MarR/SlyA-like"/>
</dbReference>
<sequence>MFDPIEVPPPPGPVVEFAQHVGRLHSLLDRVVVSAAGSCDLSRAEFDVLVALAAQSDGLRPRQLSEGLLLTTGGLSNILRRLQREGYIERQFEPSDRRGRMIRITGTGMALAREATFRVNASIERLLAPIDRMHLDQANAHLHLMLSDLGEDGPVHRLQGKARPAQQGEQ</sequence>
<proteinExistence type="predicted"/>
<dbReference type="InterPro" id="IPR036388">
    <property type="entry name" value="WH-like_DNA-bd_sf"/>
</dbReference>
<dbReference type="PRINTS" id="PR00598">
    <property type="entry name" value="HTHMARR"/>
</dbReference>
<keyword evidence="3" id="KW-1185">Reference proteome</keyword>
<dbReference type="EMBL" id="BAAABY010000023">
    <property type="protein sequence ID" value="GAA0466804.1"/>
    <property type="molecule type" value="Genomic_DNA"/>
</dbReference>
<reference evidence="2 3" key="1">
    <citation type="journal article" date="2019" name="Int. J. Syst. Evol. Microbiol.">
        <title>The Global Catalogue of Microorganisms (GCM) 10K type strain sequencing project: providing services to taxonomists for standard genome sequencing and annotation.</title>
        <authorList>
            <consortium name="The Broad Institute Genomics Platform"/>
            <consortium name="The Broad Institute Genome Sequencing Center for Infectious Disease"/>
            <person name="Wu L."/>
            <person name="Ma J."/>
        </authorList>
    </citation>
    <scope>NUCLEOTIDE SEQUENCE [LARGE SCALE GENOMIC DNA]</scope>
    <source>
        <strain evidence="2 3">JCM 4805</strain>
    </source>
</reference>
<dbReference type="SMART" id="SM00347">
    <property type="entry name" value="HTH_MARR"/>
    <property type="match status" value="1"/>
</dbReference>
<evidence type="ECO:0000313" key="2">
    <source>
        <dbReference type="EMBL" id="GAA0466804.1"/>
    </source>
</evidence>
<dbReference type="Proteomes" id="UP001500909">
    <property type="component" value="Unassembled WGS sequence"/>
</dbReference>
<dbReference type="InterPro" id="IPR000835">
    <property type="entry name" value="HTH_MarR-typ"/>
</dbReference>
<protein>
    <recommendedName>
        <fullName evidence="1">HTH marR-type domain-containing protein</fullName>
    </recommendedName>
</protein>
<dbReference type="PANTHER" id="PTHR33164">
    <property type="entry name" value="TRANSCRIPTIONAL REGULATOR, MARR FAMILY"/>
    <property type="match status" value="1"/>
</dbReference>
<dbReference type="Pfam" id="PF12802">
    <property type="entry name" value="MarR_2"/>
    <property type="match status" value="1"/>
</dbReference>
<gene>
    <name evidence="2" type="ORF">GCM10010361_33740</name>
</gene>
<feature type="domain" description="HTH marR-type" evidence="1">
    <location>
        <begin position="1"/>
        <end position="151"/>
    </location>
</feature>
<dbReference type="SUPFAM" id="SSF46785">
    <property type="entry name" value="Winged helix' DNA-binding domain"/>
    <property type="match status" value="1"/>
</dbReference>
<organism evidence="2 3">
    <name type="scientific">Streptomyces olivaceiscleroticus</name>
    <dbReference type="NCBI Taxonomy" id="68245"/>
    <lineage>
        <taxon>Bacteria</taxon>
        <taxon>Bacillati</taxon>
        <taxon>Actinomycetota</taxon>
        <taxon>Actinomycetes</taxon>
        <taxon>Kitasatosporales</taxon>
        <taxon>Streptomycetaceae</taxon>
        <taxon>Streptomyces</taxon>
    </lineage>
</organism>
<dbReference type="Gene3D" id="1.10.10.10">
    <property type="entry name" value="Winged helix-like DNA-binding domain superfamily/Winged helix DNA-binding domain"/>
    <property type="match status" value="1"/>
</dbReference>
<accession>A0ABN1A3R0</accession>